<accession>A0A4V6T472</accession>
<sequence length="83" mass="9349">MFEDLKGGTFFLFLIVAFATLIFPLKNEKQKEVNCPVELLRCCNVLFSHEQRCTKSKGIVPRAVLVEDTDLRHASGKKGSCMT</sequence>
<dbReference type="EMBL" id="PYDT01000008">
    <property type="protein sequence ID" value="THU53096.1"/>
    <property type="molecule type" value="Genomic_DNA"/>
</dbReference>
<keyword evidence="1" id="KW-1133">Transmembrane helix</keyword>
<comment type="caution">
    <text evidence="2">The sequence shown here is derived from an EMBL/GenBank/DDBJ whole genome shotgun (WGS) entry which is preliminary data.</text>
</comment>
<dbReference type="Proteomes" id="UP000317650">
    <property type="component" value="Chromosome 10"/>
</dbReference>
<dbReference type="AlphaFoldDB" id="A0A4V6T472"/>
<keyword evidence="1" id="KW-0472">Membrane</keyword>
<gene>
    <name evidence="2" type="ORF">C4D60_Mb10t10830</name>
</gene>
<keyword evidence="1" id="KW-0812">Transmembrane</keyword>
<evidence type="ECO:0000256" key="1">
    <source>
        <dbReference type="SAM" id="Phobius"/>
    </source>
</evidence>
<evidence type="ECO:0000313" key="2">
    <source>
        <dbReference type="EMBL" id="THU53096.1"/>
    </source>
</evidence>
<keyword evidence="3" id="KW-1185">Reference proteome</keyword>
<reference evidence="2 3" key="1">
    <citation type="journal article" date="2019" name="Nat. Plants">
        <title>Genome sequencing of Musa balbisiana reveals subgenome evolution and function divergence in polyploid bananas.</title>
        <authorList>
            <person name="Yao X."/>
        </authorList>
    </citation>
    <scope>NUCLEOTIDE SEQUENCE [LARGE SCALE GENOMIC DNA]</scope>
    <source>
        <strain evidence="3">cv. DH-PKW</strain>
        <tissue evidence="2">Leaves</tissue>
    </source>
</reference>
<evidence type="ECO:0000313" key="3">
    <source>
        <dbReference type="Proteomes" id="UP000317650"/>
    </source>
</evidence>
<organism evidence="2 3">
    <name type="scientific">Musa balbisiana</name>
    <name type="common">Banana</name>
    <dbReference type="NCBI Taxonomy" id="52838"/>
    <lineage>
        <taxon>Eukaryota</taxon>
        <taxon>Viridiplantae</taxon>
        <taxon>Streptophyta</taxon>
        <taxon>Embryophyta</taxon>
        <taxon>Tracheophyta</taxon>
        <taxon>Spermatophyta</taxon>
        <taxon>Magnoliopsida</taxon>
        <taxon>Liliopsida</taxon>
        <taxon>Zingiberales</taxon>
        <taxon>Musaceae</taxon>
        <taxon>Musa</taxon>
    </lineage>
</organism>
<proteinExistence type="predicted"/>
<name>A0A4V6T472_MUSBA</name>
<feature type="transmembrane region" description="Helical" evidence="1">
    <location>
        <begin position="6"/>
        <end position="25"/>
    </location>
</feature>
<protein>
    <submittedName>
        <fullName evidence="2">Uncharacterized protein</fullName>
    </submittedName>
</protein>